<evidence type="ECO:0000259" key="2">
    <source>
        <dbReference type="Pfam" id="PF02770"/>
    </source>
</evidence>
<dbReference type="PANTHER" id="PTHR43292">
    <property type="entry name" value="ACYL-COA DEHYDROGENASE"/>
    <property type="match status" value="1"/>
</dbReference>
<dbReference type="InterPro" id="IPR006091">
    <property type="entry name" value="Acyl-CoA_Oxase/DH_mid-dom"/>
</dbReference>
<organism evidence="3 4">
    <name type="scientific">Streptomonospora salina</name>
    <dbReference type="NCBI Taxonomy" id="104205"/>
    <lineage>
        <taxon>Bacteria</taxon>
        <taxon>Bacillati</taxon>
        <taxon>Actinomycetota</taxon>
        <taxon>Actinomycetes</taxon>
        <taxon>Streptosporangiales</taxon>
        <taxon>Nocardiopsidaceae</taxon>
        <taxon>Streptomonospora</taxon>
    </lineage>
</organism>
<dbReference type="InterPro" id="IPR009100">
    <property type="entry name" value="AcylCoA_DH/oxidase_NM_dom_sf"/>
</dbReference>
<dbReference type="EMBL" id="JACHLY010000001">
    <property type="protein sequence ID" value="MBB5996972.1"/>
    <property type="molecule type" value="Genomic_DNA"/>
</dbReference>
<sequence>MLNVGSLILASGSEEQRRTLLPAMAAAQRIACILFTEPGNGSDLAGITTSAVRDGDGWLINGRKTYNLKSAYADLAAPAEAYRLVSAESLRLGTPGELWLEADSAA</sequence>
<dbReference type="Gene3D" id="1.10.540.10">
    <property type="entry name" value="Acyl-CoA dehydrogenase/oxidase, N-terminal domain"/>
    <property type="match status" value="1"/>
</dbReference>
<dbReference type="SUPFAM" id="SSF56645">
    <property type="entry name" value="Acyl-CoA dehydrogenase NM domain-like"/>
    <property type="match status" value="1"/>
</dbReference>
<dbReference type="Pfam" id="PF02770">
    <property type="entry name" value="Acyl-CoA_dh_M"/>
    <property type="match status" value="1"/>
</dbReference>
<keyword evidence="4" id="KW-1185">Reference proteome</keyword>
<dbReference type="Gene3D" id="2.40.110.10">
    <property type="entry name" value="Butyryl-CoA Dehydrogenase, subunit A, domain 2"/>
    <property type="match status" value="1"/>
</dbReference>
<dbReference type="Proteomes" id="UP000578077">
    <property type="component" value="Unassembled WGS sequence"/>
</dbReference>
<dbReference type="InterPro" id="IPR037069">
    <property type="entry name" value="AcylCoA_DH/ox_N_sf"/>
</dbReference>
<dbReference type="InterPro" id="IPR052161">
    <property type="entry name" value="Mycobact_Acyl-CoA_DH"/>
</dbReference>
<comment type="caution">
    <text evidence="3">The sequence shown here is derived from an EMBL/GenBank/DDBJ whole genome shotgun (WGS) entry which is preliminary data.</text>
</comment>
<gene>
    <name evidence="3" type="ORF">HNR25_000723</name>
</gene>
<feature type="domain" description="Acyl-CoA oxidase/dehydrogenase middle" evidence="2">
    <location>
        <begin position="32"/>
        <end position="76"/>
    </location>
</feature>
<dbReference type="AlphaFoldDB" id="A0A841E2P7"/>
<dbReference type="GO" id="GO:0005886">
    <property type="term" value="C:plasma membrane"/>
    <property type="evidence" value="ECO:0007669"/>
    <property type="project" value="TreeGrafter"/>
</dbReference>
<evidence type="ECO:0000313" key="3">
    <source>
        <dbReference type="EMBL" id="MBB5996972.1"/>
    </source>
</evidence>
<protein>
    <submittedName>
        <fullName evidence="3">Alkylation response protein AidB-like acyl-CoA dehydrogenase</fullName>
    </submittedName>
</protein>
<proteinExistence type="predicted"/>
<keyword evidence="1" id="KW-0560">Oxidoreductase</keyword>
<reference evidence="3 4" key="1">
    <citation type="submission" date="2020-08" db="EMBL/GenBank/DDBJ databases">
        <title>Sequencing the genomes of 1000 actinobacteria strains.</title>
        <authorList>
            <person name="Klenk H.-P."/>
        </authorList>
    </citation>
    <scope>NUCLEOTIDE SEQUENCE [LARGE SCALE GENOMIC DNA]</scope>
    <source>
        <strain evidence="3 4">DSM 44593</strain>
    </source>
</reference>
<dbReference type="RefSeq" id="WP_312862336.1">
    <property type="nucleotide sequence ID" value="NZ_BAABKT010000003.1"/>
</dbReference>
<dbReference type="GO" id="GO:0050660">
    <property type="term" value="F:flavin adenine dinucleotide binding"/>
    <property type="evidence" value="ECO:0007669"/>
    <property type="project" value="InterPro"/>
</dbReference>
<name>A0A841E2P7_9ACTN</name>
<dbReference type="GO" id="GO:0016627">
    <property type="term" value="F:oxidoreductase activity, acting on the CH-CH group of donors"/>
    <property type="evidence" value="ECO:0007669"/>
    <property type="project" value="InterPro"/>
</dbReference>
<evidence type="ECO:0000313" key="4">
    <source>
        <dbReference type="Proteomes" id="UP000578077"/>
    </source>
</evidence>
<accession>A0A841E2P7</accession>
<dbReference type="PANTHER" id="PTHR43292:SF3">
    <property type="entry name" value="ACYL-COA DEHYDROGENASE FADE29"/>
    <property type="match status" value="1"/>
</dbReference>
<dbReference type="InterPro" id="IPR046373">
    <property type="entry name" value="Acyl-CoA_Oxase/DH_mid-dom_sf"/>
</dbReference>
<evidence type="ECO:0000256" key="1">
    <source>
        <dbReference type="ARBA" id="ARBA00023002"/>
    </source>
</evidence>